<name>A0ABR4QSD1_9CEST</name>
<evidence type="ECO:0000313" key="2">
    <source>
        <dbReference type="Proteomes" id="UP001651158"/>
    </source>
</evidence>
<accession>A0ABR4QSD1</accession>
<comment type="caution">
    <text evidence="1">The sequence shown here is derived from an EMBL/GenBank/DDBJ whole genome shotgun (WGS) entry which is preliminary data.</text>
</comment>
<sequence>MEENSSRGIKLGVFQLPGDEMEARGATLSRNPMEVLNHTSFTLCLPNLNITGRKYLLLIAKINGDFAIRRCISPRRGRGTHSFLLKTYGMYC</sequence>
<protein>
    <submittedName>
        <fullName evidence="1">Uncharacterized protein</fullName>
    </submittedName>
</protein>
<dbReference type="Proteomes" id="UP001651158">
    <property type="component" value="Unassembled WGS sequence"/>
</dbReference>
<reference evidence="1 2" key="1">
    <citation type="journal article" date="2022" name="Front. Cell. Infect. Microbiol.">
        <title>The Genomes of Two Strains of Taenia crassiceps the Animal Model for the Study of Human Cysticercosis.</title>
        <authorList>
            <person name="Bobes R.J."/>
            <person name="Estrada K."/>
            <person name="Rios-Valencia D.G."/>
            <person name="Calderon-Gallegos A."/>
            <person name="de la Torre P."/>
            <person name="Carrero J.C."/>
            <person name="Sanchez-Flores A."/>
            <person name="Laclette J.P."/>
        </authorList>
    </citation>
    <scope>NUCLEOTIDE SEQUENCE [LARGE SCALE GENOMIC DNA]</scope>
    <source>
        <strain evidence="1">WFUcys</strain>
    </source>
</reference>
<proteinExistence type="predicted"/>
<gene>
    <name evidence="1" type="ORF">TcWFU_004597</name>
</gene>
<evidence type="ECO:0000313" key="1">
    <source>
        <dbReference type="EMBL" id="KAL5111998.1"/>
    </source>
</evidence>
<dbReference type="EMBL" id="JAKROA010000001">
    <property type="protein sequence ID" value="KAL5111998.1"/>
    <property type="molecule type" value="Genomic_DNA"/>
</dbReference>
<organism evidence="1 2">
    <name type="scientific">Taenia crassiceps</name>
    <dbReference type="NCBI Taxonomy" id="6207"/>
    <lineage>
        <taxon>Eukaryota</taxon>
        <taxon>Metazoa</taxon>
        <taxon>Spiralia</taxon>
        <taxon>Lophotrochozoa</taxon>
        <taxon>Platyhelminthes</taxon>
        <taxon>Cestoda</taxon>
        <taxon>Eucestoda</taxon>
        <taxon>Cyclophyllidea</taxon>
        <taxon>Taeniidae</taxon>
        <taxon>Taenia</taxon>
    </lineage>
</organism>
<keyword evidence="2" id="KW-1185">Reference proteome</keyword>